<sequence length="216" mass="24175">MHVVRLGYLSEVDGAPNITIQDPRTEERKGYRLDPSMYALLHELDPTETVHDFTPEEWRYLRGFARLGIVAITNDQDSVDELTFIPVPRADIRFVGMTDGGYELTSTLGRTFELSEHSTRFLGMADSKRSLAEIVAAVQQEALARAEEQPAIEEIERDSGMSFGEFLEAEAYRFIRALRGNEAISFEPHAIPLLVDERTTSHAEAGRLPPTGEPPA</sequence>
<dbReference type="Proteomes" id="UP000194837">
    <property type="component" value="Unassembled WGS sequence"/>
</dbReference>
<accession>A0A251YD93</accession>
<comment type="caution">
    <text evidence="1">The sequence shown here is derived from an EMBL/GenBank/DDBJ whole genome shotgun (WGS) entry which is preliminary data.</text>
</comment>
<protein>
    <submittedName>
        <fullName evidence="1">Uncharacterized protein</fullName>
    </submittedName>
</protein>
<evidence type="ECO:0000313" key="2">
    <source>
        <dbReference type="Proteomes" id="UP000194837"/>
    </source>
</evidence>
<evidence type="ECO:0000313" key="1">
    <source>
        <dbReference type="EMBL" id="OUE22186.1"/>
    </source>
</evidence>
<dbReference type="EMBL" id="MDJW01000004">
    <property type="protein sequence ID" value="OUE22186.1"/>
    <property type="molecule type" value="Genomic_DNA"/>
</dbReference>
<name>A0A251YD93_9MICO</name>
<reference evidence="1 2" key="1">
    <citation type="submission" date="2016-08" db="EMBL/GenBank/DDBJ databases">
        <title>Genome sequence of Clavibacter michiganensis spp strain CFBP7494.</title>
        <authorList>
            <person name="Thapa S.P."/>
            <person name="Coaker G."/>
            <person name="Jacques M.-A."/>
        </authorList>
    </citation>
    <scope>NUCLEOTIDE SEQUENCE [LARGE SCALE GENOMIC DNA]</scope>
    <source>
        <strain evidence="1">CFBP7494</strain>
    </source>
</reference>
<proteinExistence type="predicted"/>
<organism evidence="1 2">
    <name type="scientific">Clavibacter michiganensis</name>
    <dbReference type="NCBI Taxonomy" id="28447"/>
    <lineage>
        <taxon>Bacteria</taxon>
        <taxon>Bacillati</taxon>
        <taxon>Actinomycetota</taxon>
        <taxon>Actinomycetes</taxon>
        <taxon>Micrococcales</taxon>
        <taxon>Microbacteriaceae</taxon>
        <taxon>Clavibacter</taxon>
    </lineage>
</organism>
<dbReference type="AlphaFoldDB" id="A0A251YD93"/>
<gene>
    <name evidence="1" type="ORF">BFL34_00228</name>
</gene>